<name>A0A521AHY9_9EURY</name>
<dbReference type="HAMAP" id="MF_00324">
    <property type="entry name" value="DNApol_II_L_arch"/>
    <property type="match status" value="1"/>
</dbReference>
<accession>A0A521AHY9</accession>
<organism evidence="19 20">
    <name type="scientific">Halorubrum cibi</name>
    <dbReference type="NCBI Taxonomy" id="413815"/>
    <lineage>
        <taxon>Archaea</taxon>
        <taxon>Methanobacteriati</taxon>
        <taxon>Methanobacteriota</taxon>
        <taxon>Stenosarchaea group</taxon>
        <taxon>Halobacteria</taxon>
        <taxon>Halobacteriales</taxon>
        <taxon>Haloferacaceae</taxon>
        <taxon>Halorubrum</taxon>
    </lineage>
</organism>
<keyword evidence="5 14" id="KW-0235">DNA replication</keyword>
<evidence type="ECO:0000256" key="3">
    <source>
        <dbReference type="ARBA" id="ARBA00022679"/>
    </source>
</evidence>
<keyword evidence="9 14" id="KW-0239">DNA-directed DNA polymerase</keyword>
<evidence type="ECO:0000259" key="17">
    <source>
        <dbReference type="Pfam" id="PF24844"/>
    </source>
</evidence>
<dbReference type="GO" id="GO:0006261">
    <property type="term" value="P:DNA-templated DNA replication"/>
    <property type="evidence" value="ECO:0007669"/>
    <property type="project" value="UniProtKB-UniRule"/>
</dbReference>
<evidence type="ECO:0000313" key="20">
    <source>
        <dbReference type="Proteomes" id="UP000319712"/>
    </source>
</evidence>
<comment type="catalytic activity">
    <reaction evidence="14">
        <text>Exonucleolytic cleavage in the 3'- to 5'-direction to yield nucleoside 5'-phosphates.</text>
        <dbReference type="EC" id="3.1.11.1"/>
    </reaction>
</comment>
<dbReference type="PIRSF" id="PIRSF016275">
    <property type="entry name" value="PolC_DP2"/>
    <property type="match status" value="1"/>
</dbReference>
<evidence type="ECO:0000256" key="6">
    <source>
        <dbReference type="ARBA" id="ARBA00022722"/>
    </source>
</evidence>
<evidence type="ECO:0000256" key="1">
    <source>
        <dbReference type="ARBA" id="ARBA00011053"/>
    </source>
</evidence>
<evidence type="ECO:0000256" key="15">
    <source>
        <dbReference type="SAM" id="MobiDB-lite"/>
    </source>
</evidence>
<dbReference type="EC" id="3.1.11.1" evidence="14"/>
<evidence type="ECO:0000256" key="10">
    <source>
        <dbReference type="ARBA" id="ARBA00023125"/>
    </source>
</evidence>
<dbReference type="RefSeq" id="WP_142985106.1">
    <property type="nucleotide sequence ID" value="NZ_FXTD01000001.1"/>
</dbReference>
<keyword evidence="3 14" id="KW-0808">Transferase</keyword>
<protein>
    <recommendedName>
        <fullName evidence="14">DNA polymerase II large subunit</fullName>
        <shortName evidence="14">Pol II</shortName>
        <ecNumber evidence="14">2.7.7.7</ecNumber>
    </recommendedName>
    <alternativeName>
        <fullName evidence="14">Exodeoxyribonuclease large subunit</fullName>
        <ecNumber evidence="14">3.1.11.1</ecNumber>
    </alternativeName>
</protein>
<dbReference type="InterPro" id="IPR056172">
    <property type="entry name" value="PolC_DP2_cat_dom"/>
</dbReference>
<sequence>MRPDDERYFARLEERLDEAFEVAETAKAQGKDPEPEIEIPVARDMADRVENILGIDGVAERVRDLEGEMSREEAALELVTDFVEGTVGDYDSRAGKIEGAVRTAVALLTEGVVAAPIEGIDRVELLQNDDGTEFINVYYAGPIRSAGGTAQALSVLVADYARALLGIDEYHARTEEVERYAEEIALYDRETGLQYTPKDKESKFIAENLPIMLDGEATGDEEVSGFRDLERVDTNSARGGMCLVAAEGIALKAPKIQRYTRDLDEVDWPWLQDLIDGTIGKDGADGEEGGSNDGDDGDGETDDANGEDEQAGDANDDEGDDDSTGPTGPLRPKPSQKFLRDLIAGRPVFTHPSEDGGFRLRYGRARNHGFATAGVHPATMHLVDDFLATGTQIKTERPGKAAGVVPVDSIEGPTVKLANGEVRRIDDPKEALAVRNGVEAILDLGEYLVNYGEFVENNHPLAPASYVYEWWVQEFEAAGADVQALDDDPHVDLEHPEPGEALEWAESYDCPLHPEYTYLWHDVSVAEFEALADAVAGGEVVEGVLAIERTDRVASALESLLVEHAATPDSLRIPTWRPLARSLGIDDGLRKEWNPADLPRQVREWDGGDNAVKAVNAVAPFAVRERAPVRIGNRMGRPEKSESRDLSPAVHTLFPINEAGGPQRDVAKAASTMDDRGRRGRHELEVAERACPDCGTHTYRSACPDCGAHTEPHYECGDCGTVCEPDEAGRVECPRCEWEVTAATYQEVDLNDAYRSAMEVVGERESAFEILKGVQGLTSTNKTPEAIEKGILRAKNGVTSFKDGTVRYDMTDLPVTSVRPEELDVTADHFRELGYETDIDGDPLRHDDQLVELKVQDVVLSDGAAEHMLKTADFVDDLLAQFYDLPRFYEVNERDDLVGELVFGMAPHTSAATVGRVIGFTSAAVGYAHPYFHAAKRRNCDGDEDCVMLLMDGLLNFSKTFLPNQRGGKMDAPLVMSSRIDPSEIDDEAHNMDVVRRYPLEFYEATREMADPEVVEDRIKLGEDTLGTDDEYRGFDHTHDTTDIAMGPDLSAYKTLGDMMEKMDAQLELARKVRAVDETDVAERVIEYHFLPDIIGNLRAFSRQETRCLDCGEKYRRMPLSGDCRECGGRVNLTVHEGSVSKYVDTAIEVAERFGCRPYTKQRLKVLDDSLESIFEDDTNKQSGIADFM</sequence>
<evidence type="ECO:0000256" key="4">
    <source>
        <dbReference type="ARBA" id="ARBA00022695"/>
    </source>
</evidence>
<evidence type="ECO:0000256" key="5">
    <source>
        <dbReference type="ARBA" id="ARBA00022705"/>
    </source>
</evidence>
<feature type="domain" description="DNA polymerase II large subunit DP2 N-terminal" evidence="16">
    <location>
        <begin position="7"/>
        <end position="276"/>
    </location>
</feature>
<dbReference type="Pfam" id="PF24846">
    <property type="entry name" value="PolC_DP2_cat"/>
    <property type="match status" value="1"/>
</dbReference>
<keyword evidence="10 14" id="KW-0238">DNA-binding</keyword>
<dbReference type="GO" id="GO:0003677">
    <property type="term" value="F:DNA binding"/>
    <property type="evidence" value="ECO:0007669"/>
    <property type="project" value="UniProtKB-UniRule"/>
</dbReference>
<dbReference type="InterPro" id="IPR004475">
    <property type="entry name" value="PolC_DP2"/>
</dbReference>
<reference evidence="19 20" key="1">
    <citation type="submission" date="2017-05" db="EMBL/GenBank/DDBJ databases">
        <authorList>
            <person name="Varghese N."/>
            <person name="Submissions S."/>
        </authorList>
    </citation>
    <scope>NUCLEOTIDE SEQUENCE [LARGE SCALE GENOMIC DNA]</scope>
    <source>
        <strain evidence="19 20">DSM 19504</strain>
    </source>
</reference>
<evidence type="ECO:0000256" key="7">
    <source>
        <dbReference type="ARBA" id="ARBA00022801"/>
    </source>
</evidence>
<evidence type="ECO:0000259" key="16">
    <source>
        <dbReference type="Pfam" id="PF03833"/>
    </source>
</evidence>
<evidence type="ECO:0000256" key="13">
    <source>
        <dbReference type="ARBA" id="ARBA00049244"/>
    </source>
</evidence>
<keyword evidence="4 14" id="KW-0548">Nucleotidyltransferase</keyword>
<gene>
    <name evidence="14" type="primary">polC</name>
    <name evidence="19" type="ORF">SAMN06264867_101156</name>
</gene>
<dbReference type="Pfam" id="PF03833">
    <property type="entry name" value="PolC_DP2_N"/>
    <property type="match status" value="1"/>
</dbReference>
<dbReference type="EC" id="2.7.7.7" evidence="14"/>
<comment type="catalytic activity">
    <reaction evidence="13 14">
        <text>DNA(n) + a 2'-deoxyribonucleoside 5'-triphosphate = DNA(n+1) + diphosphate</text>
        <dbReference type="Rhea" id="RHEA:22508"/>
        <dbReference type="Rhea" id="RHEA-COMP:17339"/>
        <dbReference type="Rhea" id="RHEA-COMP:17340"/>
        <dbReference type="ChEBI" id="CHEBI:33019"/>
        <dbReference type="ChEBI" id="CHEBI:61560"/>
        <dbReference type="ChEBI" id="CHEBI:173112"/>
        <dbReference type="EC" id="2.7.7.7"/>
    </reaction>
</comment>
<evidence type="ECO:0000256" key="8">
    <source>
        <dbReference type="ARBA" id="ARBA00022839"/>
    </source>
</evidence>
<dbReference type="OrthoDB" id="7529at2157"/>
<dbReference type="Pfam" id="PF24844">
    <property type="entry name" value="PolC_DP2_central"/>
    <property type="match status" value="1"/>
</dbReference>
<dbReference type="InterPro" id="IPR056171">
    <property type="entry name" value="PolC_DP2_central_dom"/>
</dbReference>
<keyword evidence="20" id="KW-1185">Reference proteome</keyword>
<evidence type="ECO:0000313" key="19">
    <source>
        <dbReference type="EMBL" id="SMO34368.1"/>
    </source>
</evidence>
<dbReference type="CDD" id="cd00350">
    <property type="entry name" value="rubredoxin_like"/>
    <property type="match status" value="1"/>
</dbReference>
<dbReference type="AlphaFoldDB" id="A0A521AHY9"/>
<dbReference type="PANTHER" id="PTHR42210:SF1">
    <property type="entry name" value="DNA POLYMERASE II LARGE SUBUNIT"/>
    <property type="match status" value="1"/>
</dbReference>
<evidence type="ECO:0000256" key="2">
    <source>
        <dbReference type="ARBA" id="ARBA00011315"/>
    </source>
</evidence>
<dbReference type="InterPro" id="IPR016033">
    <property type="entry name" value="PolC_DP2_N"/>
</dbReference>
<evidence type="ECO:0000256" key="12">
    <source>
        <dbReference type="ARBA" id="ARBA00025068"/>
    </source>
</evidence>
<dbReference type="Proteomes" id="UP000319712">
    <property type="component" value="Unassembled WGS sequence"/>
</dbReference>
<feature type="compositionally biased region" description="Acidic residues" evidence="15">
    <location>
        <begin position="285"/>
        <end position="323"/>
    </location>
</feature>
<evidence type="ECO:0000259" key="18">
    <source>
        <dbReference type="Pfam" id="PF24846"/>
    </source>
</evidence>
<feature type="region of interest" description="Disordered" evidence="15">
    <location>
        <begin position="277"/>
        <end position="335"/>
    </location>
</feature>
<evidence type="ECO:0000256" key="11">
    <source>
        <dbReference type="ARBA" id="ARBA00023268"/>
    </source>
</evidence>
<comment type="function">
    <text evidence="12 14">Possesses two activities: a DNA synthesis (polymerase) and an exonucleolytic activity that degrades single-stranded DNA in the 3'- to 5'-direction. Has a template-primer preference which is characteristic of a replicative DNA polymerase.</text>
</comment>
<dbReference type="EMBL" id="FXTD01000001">
    <property type="protein sequence ID" value="SMO34368.1"/>
    <property type="molecule type" value="Genomic_DNA"/>
</dbReference>
<keyword evidence="6 14" id="KW-0540">Nuclease</keyword>
<evidence type="ECO:0000256" key="14">
    <source>
        <dbReference type="HAMAP-Rule" id="MF_00324"/>
    </source>
</evidence>
<dbReference type="NCBIfam" id="NF003103">
    <property type="entry name" value="PRK04023.1"/>
    <property type="match status" value="1"/>
</dbReference>
<feature type="domain" description="DNA polymerase II large subunit DP2 central" evidence="17">
    <location>
        <begin position="333"/>
        <end position="721"/>
    </location>
</feature>
<keyword evidence="11 14" id="KW-0511">Multifunctional enzyme</keyword>
<comment type="subunit">
    <text evidence="2 14">Heterodimer of a large subunit and a small subunit.</text>
</comment>
<dbReference type="GO" id="GO:0003887">
    <property type="term" value="F:DNA-directed DNA polymerase activity"/>
    <property type="evidence" value="ECO:0007669"/>
    <property type="project" value="UniProtKB-UniRule"/>
</dbReference>
<dbReference type="GO" id="GO:0008310">
    <property type="term" value="F:single-stranded DNA 3'-5' DNA exonuclease activity"/>
    <property type="evidence" value="ECO:0007669"/>
    <property type="project" value="UniProtKB-EC"/>
</dbReference>
<dbReference type="GO" id="GO:0006308">
    <property type="term" value="P:DNA catabolic process"/>
    <property type="evidence" value="ECO:0007669"/>
    <property type="project" value="UniProtKB-UniRule"/>
</dbReference>
<evidence type="ECO:0000256" key="9">
    <source>
        <dbReference type="ARBA" id="ARBA00022932"/>
    </source>
</evidence>
<keyword evidence="8 14" id="KW-0269">Exonuclease</keyword>
<keyword evidence="7 14" id="KW-0378">Hydrolase</keyword>
<dbReference type="NCBIfam" id="TIGR00354">
    <property type="entry name" value="polC"/>
    <property type="match status" value="1"/>
</dbReference>
<comment type="similarity">
    <text evidence="1 14">Belongs to the archaeal DNA polymerase II family.</text>
</comment>
<proteinExistence type="inferred from homology"/>
<dbReference type="PANTHER" id="PTHR42210">
    <property type="entry name" value="DNA POLYMERASE II LARGE SUBUNIT"/>
    <property type="match status" value="1"/>
</dbReference>
<feature type="domain" description="DNA polymerase II large subunit DP2 catalytic" evidence="18">
    <location>
        <begin position="767"/>
        <end position="1062"/>
    </location>
</feature>